<sequence>MIITNVTTIEQTIAQACHDAARRREDVQEIVVTKKRTQGEIQEMYDLGFRHFAENRVDKLLMRQQEFPQEDIVWHLIGPLQSRKVKDIINKVEYFHALDRLSIAKEINKRAEHCVKCFLEVNISGEVTKHGFSADEVGDVLTQLQQYEHIEVIGLMTMAPFEATKEEIDSYFSQLKALRDNIMKSQANSSCKYLSMGMSNDYPLAIKAGATHIRIGTAWFK</sequence>
<evidence type="ECO:0000313" key="7">
    <source>
        <dbReference type="Proteomes" id="UP000198556"/>
    </source>
</evidence>
<dbReference type="PIRSF" id="PIRSF004848">
    <property type="entry name" value="YBL036c_PLPDEIII"/>
    <property type="match status" value="1"/>
</dbReference>
<evidence type="ECO:0000256" key="1">
    <source>
        <dbReference type="ARBA" id="ARBA00022898"/>
    </source>
</evidence>
<dbReference type="RefSeq" id="WP_089746018.1">
    <property type="nucleotide sequence ID" value="NZ_FOGF01000005.1"/>
</dbReference>
<reference evidence="6 7" key="1">
    <citation type="submission" date="2016-10" db="EMBL/GenBank/DDBJ databases">
        <authorList>
            <person name="de Groot N.N."/>
        </authorList>
    </citation>
    <scope>NUCLEOTIDE SEQUENCE [LARGE SCALE GENOMIC DNA]</scope>
    <source>
        <strain evidence="6 7">DSM 15827</strain>
    </source>
</reference>
<dbReference type="InterPro" id="IPR001608">
    <property type="entry name" value="Ala_racemase_N"/>
</dbReference>
<comment type="function">
    <text evidence="2">Pyridoxal 5'-phosphate (PLP)-binding protein, which is involved in PLP homeostasis.</text>
</comment>
<dbReference type="CDD" id="cd00635">
    <property type="entry name" value="PLPDE_III_YBL036c_like"/>
    <property type="match status" value="1"/>
</dbReference>
<dbReference type="Pfam" id="PF01168">
    <property type="entry name" value="Ala_racemase_N"/>
    <property type="match status" value="1"/>
</dbReference>
<dbReference type="HAMAP" id="MF_02087">
    <property type="entry name" value="PLP_homeostasis"/>
    <property type="match status" value="1"/>
</dbReference>
<dbReference type="AlphaFoldDB" id="A0A1H9IC74"/>
<accession>A0A1H9IC74</accession>
<comment type="cofactor">
    <cofactor evidence="3">
        <name>pyridoxal 5'-phosphate</name>
        <dbReference type="ChEBI" id="CHEBI:597326"/>
    </cofactor>
</comment>
<feature type="modified residue" description="N6-(pyridoxal phosphate)lysine" evidence="2 3">
    <location>
        <position position="34"/>
    </location>
</feature>
<feature type="domain" description="Alanine racemase N-terminal" evidence="5">
    <location>
        <begin position="44"/>
        <end position="220"/>
    </location>
</feature>
<keyword evidence="7" id="KW-1185">Reference proteome</keyword>
<dbReference type="PANTHER" id="PTHR10146:SF14">
    <property type="entry name" value="PYRIDOXAL PHOSPHATE HOMEOSTASIS PROTEIN"/>
    <property type="match status" value="1"/>
</dbReference>
<proteinExistence type="inferred from homology"/>
<evidence type="ECO:0000256" key="2">
    <source>
        <dbReference type="HAMAP-Rule" id="MF_02087"/>
    </source>
</evidence>
<dbReference type="InterPro" id="IPR029066">
    <property type="entry name" value="PLP-binding_barrel"/>
</dbReference>
<protein>
    <recommendedName>
        <fullName evidence="2">Pyridoxal phosphate homeostasis protein</fullName>
        <shortName evidence="2">PLP homeostasis protein</shortName>
    </recommendedName>
</protein>
<dbReference type="STRING" id="137733.SAMN05421767_10537"/>
<dbReference type="OrthoDB" id="9804072at2"/>
<keyword evidence="1 2" id="KW-0663">Pyridoxal phosphate</keyword>
<organism evidence="6 7">
    <name type="scientific">Granulicatella balaenopterae</name>
    <dbReference type="NCBI Taxonomy" id="137733"/>
    <lineage>
        <taxon>Bacteria</taxon>
        <taxon>Bacillati</taxon>
        <taxon>Bacillota</taxon>
        <taxon>Bacilli</taxon>
        <taxon>Lactobacillales</taxon>
        <taxon>Carnobacteriaceae</taxon>
        <taxon>Granulicatella</taxon>
    </lineage>
</organism>
<dbReference type="EMBL" id="FOGF01000005">
    <property type="protein sequence ID" value="SEQ72150.1"/>
    <property type="molecule type" value="Genomic_DNA"/>
</dbReference>
<dbReference type="GO" id="GO:0030170">
    <property type="term" value="F:pyridoxal phosphate binding"/>
    <property type="evidence" value="ECO:0007669"/>
    <property type="project" value="UniProtKB-UniRule"/>
</dbReference>
<dbReference type="Proteomes" id="UP000198556">
    <property type="component" value="Unassembled WGS sequence"/>
</dbReference>
<dbReference type="NCBIfam" id="TIGR00044">
    <property type="entry name" value="YggS family pyridoxal phosphate-dependent enzyme"/>
    <property type="match status" value="1"/>
</dbReference>
<evidence type="ECO:0000256" key="4">
    <source>
        <dbReference type="RuleBase" id="RU004514"/>
    </source>
</evidence>
<evidence type="ECO:0000259" key="5">
    <source>
        <dbReference type="Pfam" id="PF01168"/>
    </source>
</evidence>
<evidence type="ECO:0000313" key="6">
    <source>
        <dbReference type="EMBL" id="SEQ72150.1"/>
    </source>
</evidence>
<dbReference type="InterPro" id="IPR011078">
    <property type="entry name" value="PyrdxlP_homeostasis"/>
</dbReference>
<dbReference type="Gene3D" id="3.20.20.10">
    <property type="entry name" value="Alanine racemase"/>
    <property type="match status" value="1"/>
</dbReference>
<gene>
    <name evidence="6" type="ORF">SAMN05421767_10537</name>
</gene>
<name>A0A1H9IC74_9LACT</name>
<dbReference type="PANTHER" id="PTHR10146">
    <property type="entry name" value="PROLINE SYNTHETASE CO-TRANSCRIBED BACTERIAL HOMOLOG PROTEIN"/>
    <property type="match status" value="1"/>
</dbReference>
<dbReference type="SUPFAM" id="SSF51419">
    <property type="entry name" value="PLP-binding barrel"/>
    <property type="match status" value="1"/>
</dbReference>
<evidence type="ECO:0000256" key="3">
    <source>
        <dbReference type="PIRSR" id="PIRSR004848-1"/>
    </source>
</evidence>
<comment type="similarity">
    <text evidence="2 4">Belongs to the pyridoxal phosphate-binding protein YggS/PROSC family.</text>
</comment>